<dbReference type="InterPro" id="IPR036640">
    <property type="entry name" value="ABC1_TM_sf"/>
</dbReference>
<dbReference type="RefSeq" id="WP_336472348.1">
    <property type="nucleotide sequence ID" value="NZ_JBAWSX010000004.1"/>
</dbReference>
<dbReference type="PROSITE" id="PS50929">
    <property type="entry name" value="ABC_TM1F"/>
    <property type="match status" value="1"/>
</dbReference>
<protein>
    <submittedName>
        <fullName evidence="11">ABC transporter ATP-binding protein</fullName>
    </submittedName>
</protein>
<accession>A0ABU8FG86</accession>
<evidence type="ECO:0000313" key="12">
    <source>
        <dbReference type="Proteomes" id="UP001372526"/>
    </source>
</evidence>
<evidence type="ECO:0000256" key="3">
    <source>
        <dbReference type="ARBA" id="ARBA00022741"/>
    </source>
</evidence>
<evidence type="ECO:0000259" key="10">
    <source>
        <dbReference type="PROSITE" id="PS50929"/>
    </source>
</evidence>
<dbReference type="SUPFAM" id="SSF52540">
    <property type="entry name" value="P-loop containing nucleoside triphosphate hydrolases"/>
    <property type="match status" value="1"/>
</dbReference>
<keyword evidence="2 8" id="KW-0812">Transmembrane</keyword>
<feature type="transmembrane region" description="Helical" evidence="8">
    <location>
        <begin position="204"/>
        <end position="221"/>
    </location>
</feature>
<dbReference type="EMBL" id="JBAWSX010000004">
    <property type="protein sequence ID" value="MEI4801700.1"/>
    <property type="molecule type" value="Genomic_DNA"/>
</dbReference>
<dbReference type="InterPro" id="IPR017871">
    <property type="entry name" value="ABC_transporter-like_CS"/>
</dbReference>
<feature type="region of interest" description="Disordered" evidence="7">
    <location>
        <begin position="1"/>
        <end position="23"/>
    </location>
</feature>
<dbReference type="PANTHER" id="PTHR43394">
    <property type="entry name" value="ATP-DEPENDENT PERMEASE MDL1, MITOCHONDRIAL"/>
    <property type="match status" value="1"/>
</dbReference>
<feature type="domain" description="ABC transmembrane type-1" evidence="10">
    <location>
        <begin position="52"/>
        <end position="345"/>
    </location>
</feature>
<feature type="transmembrane region" description="Helical" evidence="8">
    <location>
        <begin position="46"/>
        <end position="66"/>
    </location>
</feature>
<evidence type="ECO:0000256" key="7">
    <source>
        <dbReference type="SAM" id="MobiDB-lite"/>
    </source>
</evidence>
<feature type="domain" description="ABC transporter" evidence="9">
    <location>
        <begin position="379"/>
        <end position="613"/>
    </location>
</feature>
<keyword evidence="3" id="KW-0547">Nucleotide-binding</keyword>
<keyword evidence="5 8" id="KW-1133">Transmembrane helix</keyword>
<sequence>MSERKVETGRQGGHGGGHMGGGMQKIEKAKNFKGTMNKLLQYLKPYKLSIMIVIIFAIGSAAFTIVGPKILGKATTKLFEGLVDKVTGVPGAAIDFGYIGNIVLLLLGLYIASTVFAIIQGYIISGVAQKVSYNFRKEIDEKINRMPLKYFDKTTHGEVLSRITNDVDTVSQTLNQSMSQIITSVITIIGVFIMMLSISWQMTLVALLILPVSMMLIMGVVKRSQKYFKSQQEYLGHVNGQVEEIYSGHNIVKAFNKEEEEVEKFEKVNDTLYHSAWKSQFLSGMMMPIMMFIGNIGYVAVSILGGWLAVKRTIAVGDILAFVQYVRNFTQPIAQVAQIANVLQSTAAAAERVFEFLEEEEEAPESENPVKLQEVNGEVTFKDVQFGYNPDKIIINNFSAHIKPGQKVAIVGPTGAGKTTIVKLLMRFYDINSGAICIDGHDIKDFTREDLRSMFGMVLQDTWLFNGSIMENIRYGRLDATDEEVIEAAKAAHAHSFVKTLPNRYNMELNEEASNVSQGQKQLLTIARALLADPKILILDEATSSIDTRTEVLIQKAMENLMEGRTSFIIAHRLSTIRDADLILVMKDGDIVEQGNHEELLKAGSFYASLYNSQFENADAS</sequence>
<dbReference type="Gene3D" id="3.40.50.300">
    <property type="entry name" value="P-loop containing nucleotide triphosphate hydrolases"/>
    <property type="match status" value="1"/>
</dbReference>
<comment type="subcellular location">
    <subcellularLocation>
        <location evidence="1">Cell membrane</location>
        <topology evidence="1">Multi-pass membrane protein</topology>
    </subcellularLocation>
</comment>
<keyword evidence="6 8" id="KW-0472">Membrane</keyword>
<dbReference type="InterPro" id="IPR011527">
    <property type="entry name" value="ABC1_TM_dom"/>
</dbReference>
<dbReference type="InterPro" id="IPR003593">
    <property type="entry name" value="AAA+_ATPase"/>
</dbReference>
<dbReference type="InterPro" id="IPR039421">
    <property type="entry name" value="Type_1_exporter"/>
</dbReference>
<evidence type="ECO:0000256" key="1">
    <source>
        <dbReference type="ARBA" id="ARBA00004651"/>
    </source>
</evidence>
<evidence type="ECO:0000256" key="2">
    <source>
        <dbReference type="ARBA" id="ARBA00022692"/>
    </source>
</evidence>
<keyword evidence="12" id="KW-1185">Reference proteome</keyword>
<evidence type="ECO:0000256" key="8">
    <source>
        <dbReference type="SAM" id="Phobius"/>
    </source>
</evidence>
<feature type="transmembrane region" description="Helical" evidence="8">
    <location>
        <begin position="98"/>
        <end position="124"/>
    </location>
</feature>
<dbReference type="Proteomes" id="UP001372526">
    <property type="component" value="Unassembled WGS sequence"/>
</dbReference>
<evidence type="ECO:0000256" key="4">
    <source>
        <dbReference type="ARBA" id="ARBA00022840"/>
    </source>
</evidence>
<dbReference type="Pfam" id="PF00005">
    <property type="entry name" value="ABC_tran"/>
    <property type="match status" value="1"/>
</dbReference>
<dbReference type="GO" id="GO:0005524">
    <property type="term" value="F:ATP binding"/>
    <property type="evidence" value="ECO:0007669"/>
    <property type="project" value="UniProtKB-KW"/>
</dbReference>
<feature type="compositionally biased region" description="Gly residues" evidence="7">
    <location>
        <begin position="10"/>
        <end position="23"/>
    </location>
</feature>
<dbReference type="SUPFAM" id="SSF90123">
    <property type="entry name" value="ABC transporter transmembrane region"/>
    <property type="match status" value="1"/>
</dbReference>
<keyword evidence="4 11" id="KW-0067">ATP-binding</keyword>
<proteinExistence type="predicted"/>
<feature type="transmembrane region" description="Helical" evidence="8">
    <location>
        <begin position="289"/>
        <end position="310"/>
    </location>
</feature>
<feature type="transmembrane region" description="Helical" evidence="8">
    <location>
        <begin position="181"/>
        <end position="198"/>
    </location>
</feature>
<dbReference type="PROSITE" id="PS50893">
    <property type="entry name" value="ABC_TRANSPORTER_2"/>
    <property type="match status" value="1"/>
</dbReference>
<dbReference type="InterPro" id="IPR003439">
    <property type="entry name" value="ABC_transporter-like_ATP-bd"/>
</dbReference>
<evidence type="ECO:0000313" key="11">
    <source>
        <dbReference type="EMBL" id="MEI4801700.1"/>
    </source>
</evidence>
<dbReference type="InterPro" id="IPR027417">
    <property type="entry name" value="P-loop_NTPase"/>
</dbReference>
<reference evidence="11 12" key="1">
    <citation type="submission" date="2024-01" db="EMBL/GenBank/DDBJ databases">
        <title>Seven novel Bacillus-like species.</title>
        <authorList>
            <person name="Liu G."/>
        </authorList>
    </citation>
    <scope>NUCLEOTIDE SEQUENCE [LARGE SCALE GENOMIC DNA]</scope>
    <source>
        <strain evidence="11 12">FJAT-51639</strain>
    </source>
</reference>
<dbReference type="Pfam" id="PF00664">
    <property type="entry name" value="ABC_membrane"/>
    <property type="match status" value="1"/>
</dbReference>
<evidence type="ECO:0000256" key="6">
    <source>
        <dbReference type="ARBA" id="ARBA00023136"/>
    </source>
</evidence>
<evidence type="ECO:0000259" key="9">
    <source>
        <dbReference type="PROSITE" id="PS50893"/>
    </source>
</evidence>
<dbReference type="CDD" id="cd03254">
    <property type="entry name" value="ABCC_Glucan_exporter_like"/>
    <property type="match status" value="1"/>
</dbReference>
<gene>
    <name evidence="11" type="ORF">WAZ07_10230</name>
</gene>
<organism evidence="11 12">
    <name type="scientific">Bacillus bruguierae</name>
    <dbReference type="NCBI Taxonomy" id="3127667"/>
    <lineage>
        <taxon>Bacteria</taxon>
        <taxon>Bacillati</taxon>
        <taxon>Bacillota</taxon>
        <taxon>Bacilli</taxon>
        <taxon>Bacillales</taxon>
        <taxon>Bacillaceae</taxon>
        <taxon>Bacillus</taxon>
    </lineage>
</organism>
<comment type="caution">
    <text evidence="11">The sequence shown here is derived from an EMBL/GenBank/DDBJ whole genome shotgun (WGS) entry which is preliminary data.</text>
</comment>
<dbReference type="CDD" id="cd18547">
    <property type="entry name" value="ABC_6TM_Tm288_like"/>
    <property type="match status" value="1"/>
</dbReference>
<evidence type="ECO:0000256" key="5">
    <source>
        <dbReference type="ARBA" id="ARBA00022989"/>
    </source>
</evidence>
<dbReference type="PROSITE" id="PS00211">
    <property type="entry name" value="ABC_TRANSPORTER_1"/>
    <property type="match status" value="1"/>
</dbReference>
<dbReference type="PANTHER" id="PTHR43394:SF1">
    <property type="entry name" value="ATP-BINDING CASSETTE SUB-FAMILY B MEMBER 10, MITOCHONDRIAL"/>
    <property type="match status" value="1"/>
</dbReference>
<dbReference type="Gene3D" id="1.20.1560.10">
    <property type="entry name" value="ABC transporter type 1, transmembrane domain"/>
    <property type="match status" value="1"/>
</dbReference>
<dbReference type="SMART" id="SM00382">
    <property type="entry name" value="AAA"/>
    <property type="match status" value="1"/>
</dbReference>
<name>A0ABU8FG86_9BACI</name>